<dbReference type="AlphaFoldDB" id="A0A1G2F9A7"/>
<dbReference type="STRING" id="1801992.A2Y98_02240"/>
<protein>
    <submittedName>
        <fullName evidence="1">Uncharacterized protein</fullName>
    </submittedName>
</protein>
<name>A0A1G2F9A7_9BACT</name>
<sequence>MGADGNKCIICGVGSENGKKGVCSNCGNPTKIIATCIKCHAKFDLSEKKEEELAKFTGQEVTFGTAIAMPWCPKCTDDNGRKGEALIYRVRPKARA</sequence>
<organism evidence="1 2">
    <name type="scientific">Candidatus Portnoybacteria bacterium RBG_19FT_COMBO_36_7</name>
    <dbReference type="NCBI Taxonomy" id="1801992"/>
    <lineage>
        <taxon>Bacteria</taxon>
        <taxon>Candidatus Portnoyibacteriota</taxon>
    </lineage>
</organism>
<accession>A0A1G2F9A7</accession>
<dbReference type="Proteomes" id="UP000179099">
    <property type="component" value="Unassembled WGS sequence"/>
</dbReference>
<evidence type="ECO:0000313" key="1">
    <source>
        <dbReference type="EMBL" id="OGZ34131.1"/>
    </source>
</evidence>
<proteinExistence type="predicted"/>
<evidence type="ECO:0000313" key="2">
    <source>
        <dbReference type="Proteomes" id="UP000179099"/>
    </source>
</evidence>
<dbReference type="EMBL" id="MHMW01000018">
    <property type="protein sequence ID" value="OGZ34131.1"/>
    <property type="molecule type" value="Genomic_DNA"/>
</dbReference>
<comment type="caution">
    <text evidence="1">The sequence shown here is derived from an EMBL/GenBank/DDBJ whole genome shotgun (WGS) entry which is preliminary data.</text>
</comment>
<gene>
    <name evidence="1" type="ORF">A2Y98_02240</name>
</gene>
<reference evidence="1 2" key="1">
    <citation type="journal article" date="2016" name="Nat. Commun.">
        <title>Thousands of microbial genomes shed light on interconnected biogeochemical processes in an aquifer system.</title>
        <authorList>
            <person name="Anantharaman K."/>
            <person name="Brown C.T."/>
            <person name="Hug L.A."/>
            <person name="Sharon I."/>
            <person name="Castelle C.J."/>
            <person name="Probst A.J."/>
            <person name="Thomas B.C."/>
            <person name="Singh A."/>
            <person name="Wilkins M.J."/>
            <person name="Karaoz U."/>
            <person name="Brodie E.L."/>
            <person name="Williams K.H."/>
            <person name="Hubbard S.S."/>
            <person name="Banfield J.F."/>
        </authorList>
    </citation>
    <scope>NUCLEOTIDE SEQUENCE [LARGE SCALE GENOMIC DNA]</scope>
</reference>